<dbReference type="Pfam" id="PF08244">
    <property type="entry name" value="Glyco_hydro_32C"/>
    <property type="match status" value="1"/>
</dbReference>
<evidence type="ECO:0000313" key="2">
    <source>
        <dbReference type="EMBL" id="CZS97362.1"/>
    </source>
</evidence>
<dbReference type="EMBL" id="FJUX01000032">
    <property type="protein sequence ID" value="CZS97362.1"/>
    <property type="molecule type" value="Genomic_DNA"/>
</dbReference>
<organism evidence="2 3">
    <name type="scientific">Rhynchosporium agropyri</name>
    <dbReference type="NCBI Taxonomy" id="914238"/>
    <lineage>
        <taxon>Eukaryota</taxon>
        <taxon>Fungi</taxon>
        <taxon>Dikarya</taxon>
        <taxon>Ascomycota</taxon>
        <taxon>Pezizomycotina</taxon>
        <taxon>Leotiomycetes</taxon>
        <taxon>Helotiales</taxon>
        <taxon>Ploettnerulaceae</taxon>
        <taxon>Rhynchosporium</taxon>
    </lineage>
</organism>
<proteinExistence type="predicted"/>
<evidence type="ECO:0000313" key="3">
    <source>
        <dbReference type="Proteomes" id="UP000178912"/>
    </source>
</evidence>
<dbReference type="Proteomes" id="UP000178912">
    <property type="component" value="Unassembled WGS sequence"/>
</dbReference>
<keyword evidence="3" id="KW-1185">Reference proteome</keyword>
<reference evidence="3" key="1">
    <citation type="submission" date="2016-03" db="EMBL/GenBank/DDBJ databases">
        <authorList>
            <person name="Guldener U."/>
        </authorList>
    </citation>
    <scope>NUCLEOTIDE SEQUENCE [LARGE SCALE GENOMIC DNA]</scope>
    <source>
        <strain evidence="3">04CH-RAC-A.6.1</strain>
    </source>
</reference>
<name>A0A1E1KHA1_9HELO</name>
<feature type="domain" description="Glycosyl hydrolase family 32 C-terminal" evidence="1">
    <location>
        <begin position="2"/>
        <end position="93"/>
    </location>
</feature>
<dbReference type="InterPro" id="IPR013320">
    <property type="entry name" value="ConA-like_dom_sf"/>
</dbReference>
<gene>
    <name evidence="2" type="ORF">RAG0_06477</name>
</gene>
<dbReference type="AlphaFoldDB" id="A0A1E1KHA1"/>
<accession>A0A1E1KHA1</accession>
<sequence>MEASINLTEGCESVGLHIQHNDDFSQKTTSYFSYAEEGIFVDRSLSNPEGDVRKPTVSGPFTLFTFRDKGKETVEKLHFQMSFDGDILEVFCQRSLCLIHYGIWNSVYEYWRKLFWGRSRAR</sequence>
<protein>
    <recommendedName>
        <fullName evidence="1">Glycosyl hydrolase family 32 C-terminal domain-containing protein</fullName>
    </recommendedName>
</protein>
<dbReference type="SUPFAM" id="SSF49899">
    <property type="entry name" value="Concanavalin A-like lectins/glucanases"/>
    <property type="match status" value="1"/>
</dbReference>
<dbReference type="Gene3D" id="2.60.120.560">
    <property type="entry name" value="Exo-inulinase, domain 1"/>
    <property type="match status" value="1"/>
</dbReference>
<evidence type="ECO:0000259" key="1">
    <source>
        <dbReference type="Pfam" id="PF08244"/>
    </source>
</evidence>
<dbReference type="InterPro" id="IPR013189">
    <property type="entry name" value="Glyco_hydro_32_C"/>
</dbReference>